<evidence type="ECO:0000313" key="5">
    <source>
        <dbReference type="Proteomes" id="UP001570846"/>
    </source>
</evidence>
<evidence type="ECO:0000313" key="4">
    <source>
        <dbReference type="Proteomes" id="UP000323866"/>
    </source>
</evidence>
<comment type="caution">
    <text evidence="2">The sequence shown here is derived from an EMBL/GenBank/DDBJ whole genome shotgun (WGS) entry which is preliminary data.</text>
</comment>
<reference evidence="3 5" key="3">
    <citation type="submission" date="2024-08" db="EMBL/GenBank/DDBJ databases">
        <authorList>
            <person name="Wei W."/>
        </authorList>
    </citation>
    <scope>NUCLEOTIDE SEQUENCE [LARGE SCALE GENOMIC DNA]</scope>
    <source>
        <strain evidence="3 5">XU2</strain>
    </source>
</reference>
<evidence type="ECO:0000313" key="2">
    <source>
        <dbReference type="EMBL" id="KAA6430229.1"/>
    </source>
</evidence>
<feature type="compositionally biased region" description="Basic and acidic residues" evidence="1">
    <location>
        <begin position="184"/>
        <end position="195"/>
    </location>
</feature>
<organism evidence="2 4">
    <name type="scientific">Rufibacter glacialis</name>
    <dbReference type="NCBI Taxonomy" id="1259555"/>
    <lineage>
        <taxon>Bacteria</taxon>
        <taxon>Pseudomonadati</taxon>
        <taxon>Bacteroidota</taxon>
        <taxon>Cytophagia</taxon>
        <taxon>Cytophagales</taxon>
        <taxon>Hymenobacteraceae</taxon>
        <taxon>Rufibacter</taxon>
    </lineage>
</organism>
<feature type="region of interest" description="Disordered" evidence="1">
    <location>
        <begin position="1"/>
        <end position="245"/>
    </location>
</feature>
<evidence type="ECO:0000256" key="1">
    <source>
        <dbReference type="SAM" id="MobiDB-lite"/>
    </source>
</evidence>
<feature type="compositionally biased region" description="Basic and acidic residues" evidence="1">
    <location>
        <begin position="309"/>
        <end position="323"/>
    </location>
</feature>
<name>A0A5M8Q320_9BACT</name>
<gene>
    <name evidence="3" type="ORF">ACD591_19460</name>
    <name evidence="2" type="ORF">FOE74_20655</name>
</gene>
<feature type="region of interest" description="Disordered" evidence="1">
    <location>
        <begin position="266"/>
        <end position="323"/>
    </location>
</feature>
<feature type="compositionally biased region" description="Polar residues" evidence="1">
    <location>
        <begin position="125"/>
        <end position="134"/>
    </location>
</feature>
<reference evidence="2 4" key="2">
    <citation type="submission" date="2019-09" db="EMBL/GenBank/DDBJ databases">
        <title>A bacterium isolated from glacier soil.</title>
        <authorList>
            <person name="Liu Q."/>
        </authorList>
    </citation>
    <scope>NUCLEOTIDE SEQUENCE [LARGE SCALE GENOMIC DNA]</scope>
    <source>
        <strain evidence="2 4">MDT1-10-3</strain>
    </source>
</reference>
<keyword evidence="5" id="KW-1185">Reference proteome</keyword>
<dbReference type="EMBL" id="VKKZ01000026">
    <property type="protein sequence ID" value="KAA6430229.1"/>
    <property type="molecule type" value="Genomic_DNA"/>
</dbReference>
<feature type="compositionally biased region" description="Basic and acidic residues" evidence="1">
    <location>
        <begin position="18"/>
        <end position="34"/>
    </location>
</feature>
<feature type="compositionally biased region" description="Basic and acidic residues" evidence="1">
    <location>
        <begin position="43"/>
        <end position="54"/>
    </location>
</feature>
<evidence type="ECO:0000313" key="3">
    <source>
        <dbReference type="EMBL" id="MFA1773488.1"/>
    </source>
</evidence>
<dbReference type="OrthoDB" id="892383at2"/>
<reference evidence="2 4" key="1">
    <citation type="submission" date="2019-07" db="EMBL/GenBank/DDBJ databases">
        <authorList>
            <person name="Qu J.-H."/>
        </authorList>
    </citation>
    <scope>NUCLEOTIDE SEQUENCE [LARGE SCALE GENOMIC DNA]</scope>
    <source>
        <strain evidence="2 4">MDT1-10-3</strain>
    </source>
</reference>
<dbReference type="Proteomes" id="UP000323866">
    <property type="component" value="Unassembled WGS sequence"/>
</dbReference>
<protein>
    <submittedName>
        <fullName evidence="2">Uncharacterized protein</fullName>
    </submittedName>
</protein>
<feature type="compositionally biased region" description="Basic and acidic residues" evidence="1">
    <location>
        <begin position="67"/>
        <end position="78"/>
    </location>
</feature>
<dbReference type="EMBL" id="JBGOGF010000013">
    <property type="protein sequence ID" value="MFA1773488.1"/>
    <property type="molecule type" value="Genomic_DNA"/>
</dbReference>
<feature type="compositionally biased region" description="Basic and acidic residues" evidence="1">
    <location>
        <begin position="154"/>
        <end position="171"/>
    </location>
</feature>
<feature type="compositionally biased region" description="Basic and acidic residues" evidence="1">
    <location>
        <begin position="274"/>
        <end position="302"/>
    </location>
</feature>
<sequence>MEENKRNQYIRPGQGGDAENHQRGRELYQRDQQRHQQNPQQQHRPEDRHWDAGNHFHTGYSNQTHSHFPEDTHERTSNADRGASLSKHYGQQEYSAYRNPDSLNYGDGRGNSTYSGPQQGRGFAGSQNSGTYSSHGDGRGNYSARQDSYGQGHENVHPDNRISEQRRRDDTNENYYRGGYMESRGVRTELPRPDDNPYNDWPGGRSRYKDDDYRYGSGNHTWYDEHRYTDNNGRRADRDKGDVLGDMGEGVREAWQDMKHGVRNLFNRNSDQSQPDHDSRRHDHEYRSPQDRGTERGPRWSDETDSGDDDSRHYNRDHNPRRY</sequence>
<dbReference type="Proteomes" id="UP001570846">
    <property type="component" value="Unassembled WGS sequence"/>
</dbReference>
<accession>A0A5M8Q320</accession>
<dbReference type="AlphaFoldDB" id="A0A5M8Q320"/>
<proteinExistence type="predicted"/>
<dbReference type="RefSeq" id="WP_149100545.1">
    <property type="nucleotide sequence ID" value="NZ_BMMG01000009.1"/>
</dbReference>
<feature type="compositionally biased region" description="Basic and acidic residues" evidence="1">
    <location>
        <begin position="222"/>
        <end position="245"/>
    </location>
</feature>